<accession>A0A382IN08</accession>
<gene>
    <name evidence="1" type="ORF">METZ01_LOCUS253894</name>
</gene>
<name>A0A382IN08_9ZZZZ</name>
<evidence type="ECO:0000313" key="1">
    <source>
        <dbReference type="EMBL" id="SVC01040.1"/>
    </source>
</evidence>
<sequence>MAERVGFEPTVRFHAHMISSHADSTTLASLQSWSRRDLNPWPH</sequence>
<dbReference type="AlphaFoldDB" id="A0A382IN08"/>
<feature type="non-terminal residue" evidence="1">
    <location>
        <position position="43"/>
    </location>
</feature>
<proteinExistence type="predicted"/>
<reference evidence="1" key="1">
    <citation type="submission" date="2018-05" db="EMBL/GenBank/DDBJ databases">
        <authorList>
            <person name="Lanie J.A."/>
            <person name="Ng W.-L."/>
            <person name="Kazmierczak K.M."/>
            <person name="Andrzejewski T.M."/>
            <person name="Davidsen T.M."/>
            <person name="Wayne K.J."/>
            <person name="Tettelin H."/>
            <person name="Glass J.I."/>
            <person name="Rusch D."/>
            <person name="Podicherti R."/>
            <person name="Tsui H.-C.T."/>
            <person name="Winkler M.E."/>
        </authorList>
    </citation>
    <scope>NUCLEOTIDE SEQUENCE</scope>
</reference>
<protein>
    <submittedName>
        <fullName evidence="1">Uncharacterized protein</fullName>
    </submittedName>
</protein>
<organism evidence="1">
    <name type="scientific">marine metagenome</name>
    <dbReference type="NCBI Taxonomy" id="408172"/>
    <lineage>
        <taxon>unclassified sequences</taxon>
        <taxon>metagenomes</taxon>
        <taxon>ecological metagenomes</taxon>
    </lineage>
</organism>
<dbReference type="EMBL" id="UINC01068422">
    <property type="protein sequence ID" value="SVC01040.1"/>
    <property type="molecule type" value="Genomic_DNA"/>
</dbReference>